<evidence type="ECO:0000256" key="8">
    <source>
        <dbReference type="PROSITE-ProRule" id="PRU00192"/>
    </source>
</evidence>
<dbReference type="CDD" id="cd11281">
    <property type="entry name" value="ADF_drebrin_like"/>
    <property type="match status" value="1"/>
</dbReference>
<evidence type="ECO:0000256" key="1">
    <source>
        <dbReference type="ARBA" id="ARBA00004245"/>
    </source>
</evidence>
<feature type="region of interest" description="Disordered" evidence="9">
    <location>
        <begin position="179"/>
        <end position="225"/>
    </location>
</feature>
<evidence type="ECO:0000256" key="9">
    <source>
        <dbReference type="SAM" id="MobiDB-lite"/>
    </source>
</evidence>
<dbReference type="SMART" id="SM00102">
    <property type="entry name" value="ADF"/>
    <property type="match status" value="1"/>
</dbReference>
<dbReference type="InterPro" id="IPR036028">
    <property type="entry name" value="SH3-like_dom_sf"/>
</dbReference>
<feature type="compositionally biased region" description="Pro residues" evidence="9">
    <location>
        <begin position="472"/>
        <end position="497"/>
    </location>
</feature>
<feature type="compositionally biased region" description="Pro residues" evidence="9">
    <location>
        <begin position="510"/>
        <end position="519"/>
    </location>
</feature>
<dbReference type="Pfam" id="PF14604">
    <property type="entry name" value="SH3_9"/>
    <property type="match status" value="1"/>
</dbReference>
<dbReference type="OMA" id="HYASQYD"/>
<dbReference type="PRINTS" id="PR00452">
    <property type="entry name" value="SH3DOMAIN"/>
</dbReference>
<dbReference type="PANTHER" id="PTHR10829:SF25">
    <property type="entry name" value="DREBRIN-LIKE PROTEIN"/>
    <property type="match status" value="1"/>
</dbReference>
<dbReference type="GO" id="GO:0030027">
    <property type="term" value="C:lamellipodium"/>
    <property type="evidence" value="ECO:0007669"/>
    <property type="project" value="TreeGrafter"/>
</dbReference>
<dbReference type="SUPFAM" id="SSF50044">
    <property type="entry name" value="SH3-domain"/>
    <property type="match status" value="1"/>
</dbReference>
<feature type="compositionally biased region" description="Basic and acidic residues" evidence="9">
    <location>
        <begin position="438"/>
        <end position="448"/>
    </location>
</feature>
<dbReference type="InterPro" id="IPR001452">
    <property type="entry name" value="SH3_domain"/>
</dbReference>
<keyword evidence="7" id="KW-0206">Cytoskeleton</keyword>
<feature type="compositionally biased region" description="Basic and acidic residues" evidence="9">
    <location>
        <begin position="249"/>
        <end position="280"/>
    </location>
</feature>
<evidence type="ECO:0000256" key="5">
    <source>
        <dbReference type="ARBA" id="ARBA00023054"/>
    </source>
</evidence>
<dbReference type="SMART" id="SM00326">
    <property type="entry name" value="SH3"/>
    <property type="match status" value="1"/>
</dbReference>
<dbReference type="Pfam" id="PF00241">
    <property type="entry name" value="Cofilin_ADF"/>
    <property type="match status" value="1"/>
</dbReference>
<comment type="subcellular location">
    <subcellularLocation>
        <location evidence="1">Cytoplasm</location>
        <location evidence="1">Cytoskeleton</location>
    </subcellularLocation>
</comment>
<dbReference type="Gene3D" id="2.30.30.40">
    <property type="entry name" value="SH3 Domains"/>
    <property type="match status" value="1"/>
</dbReference>
<dbReference type="PROSITE" id="PS50002">
    <property type="entry name" value="SH3"/>
    <property type="match status" value="1"/>
</dbReference>
<keyword evidence="6" id="KW-0009">Actin-binding</keyword>
<evidence type="ECO:0008006" key="14">
    <source>
        <dbReference type="Google" id="ProtNLM"/>
    </source>
</evidence>
<dbReference type="GO" id="GO:0005884">
    <property type="term" value="C:actin filament"/>
    <property type="evidence" value="ECO:0007669"/>
    <property type="project" value="TreeGrafter"/>
</dbReference>
<feature type="region of interest" description="Disordered" evidence="9">
    <location>
        <begin position="558"/>
        <end position="590"/>
    </location>
</feature>
<evidence type="ECO:0000256" key="2">
    <source>
        <dbReference type="ARBA" id="ARBA00011039"/>
    </source>
</evidence>
<dbReference type="GO" id="GO:0045773">
    <property type="term" value="P:positive regulation of axon extension"/>
    <property type="evidence" value="ECO:0007669"/>
    <property type="project" value="TreeGrafter"/>
</dbReference>
<dbReference type="InterPro" id="IPR029006">
    <property type="entry name" value="ADF-H/Gelsolin-like_dom_sf"/>
</dbReference>
<keyword evidence="5" id="KW-0175">Coiled coil</keyword>
<dbReference type="PANTHER" id="PTHR10829">
    <property type="entry name" value="CORTACTIN AND DREBRIN"/>
    <property type="match status" value="1"/>
</dbReference>
<protein>
    <recommendedName>
        <fullName evidence="14">SH3 domain-containing protein</fullName>
    </recommendedName>
</protein>
<evidence type="ECO:0000313" key="13">
    <source>
        <dbReference type="Proteomes" id="UP000005237"/>
    </source>
</evidence>
<dbReference type="CDD" id="cd11960">
    <property type="entry name" value="SH3_Abp1_eu"/>
    <property type="match status" value="1"/>
</dbReference>
<dbReference type="GO" id="GO:0051015">
    <property type="term" value="F:actin filament binding"/>
    <property type="evidence" value="ECO:0007669"/>
    <property type="project" value="TreeGrafter"/>
</dbReference>
<dbReference type="Gene3D" id="3.40.20.10">
    <property type="entry name" value="Severin"/>
    <property type="match status" value="1"/>
</dbReference>
<feature type="domain" description="SH3" evidence="10">
    <location>
        <begin position="594"/>
        <end position="652"/>
    </location>
</feature>
<evidence type="ECO:0000259" key="11">
    <source>
        <dbReference type="PROSITE" id="PS51263"/>
    </source>
</evidence>
<evidence type="ECO:0000256" key="7">
    <source>
        <dbReference type="ARBA" id="ARBA00023212"/>
    </source>
</evidence>
<dbReference type="GO" id="GO:0030833">
    <property type="term" value="P:regulation of actin filament polymerization"/>
    <property type="evidence" value="ECO:0007669"/>
    <property type="project" value="TreeGrafter"/>
</dbReference>
<dbReference type="GO" id="GO:0014069">
    <property type="term" value="C:postsynaptic density"/>
    <property type="evidence" value="ECO:0007669"/>
    <property type="project" value="TreeGrafter"/>
</dbReference>
<sequence length="652" mass="73189">MTLNYHAHGKQIEESYRRVSDDSEGDKWVIYDYEGNSNTLRVGEEGQGGLEEFADAFSSGKLQFGVISVRLSSDVFPKIVLVHWQGEGVPTLRLASTHQHAEEFRRYLKTVHIVLHARSEIDVEPEAIRKEVRKLPAANASTNSESTYSIPEKVNSVYQPTKPHQELSSAARENFWSEANQQEKRRQAEEKTAQEQQRKQYEADRARTDAELQTQADNYQPEKVNSVYKPTKPHVELKTSDREEFWSKMNEEEKNRQAEEKTAQEQQRKQYEADRARTAAEIHTQAENYKPDKVASVYKPTKPHVEINSSAREEFWSKMNEEEKNRQAEEKAAQEAKQKEFESDRKRIAEDMHAKLELHEKTSPSSIPSSSNSTTPSVPTSSSGLVGSRKDMFNSKPSEPILPKPVVNGGGGGTKKWPPVQTNKDSEPVSAPVNRLTEQPERHLEEPAAYKPEPMVPVPVPPVYDSYEEPPAEPVPVYSPPSLPKQDPVAPPPPEPTPAHIASQYDAPPVFEPYEPPAQAPAHYASQYDAPPEPVEDFVTRGNTSSAQLPAHIASQYDMPPVMPEEPVFTPPAPVSVPAPAPPPIDQYDFPPVVEDQKAMALWDYQAADDTEISFDPDDIISNVDQVDSGWWKGRAPNGRVGLFPANYVKLL</sequence>
<evidence type="ECO:0000313" key="12">
    <source>
        <dbReference type="EnsemblMetazoa" id="CJA12714.1"/>
    </source>
</evidence>
<feature type="compositionally biased region" description="Pro residues" evidence="9">
    <location>
        <begin position="561"/>
        <end position="585"/>
    </location>
</feature>
<dbReference type="GO" id="GO:0098974">
    <property type="term" value="P:postsynaptic actin cytoskeleton organization"/>
    <property type="evidence" value="ECO:0007669"/>
    <property type="project" value="TreeGrafter"/>
</dbReference>
<name>A0A8R1DWU1_CAEJA</name>
<dbReference type="Proteomes" id="UP000005237">
    <property type="component" value="Unassembled WGS sequence"/>
</dbReference>
<keyword evidence="13" id="KW-1185">Reference proteome</keyword>
<feature type="region of interest" description="Disordered" evidence="9">
    <location>
        <begin position="249"/>
        <end position="536"/>
    </location>
</feature>
<dbReference type="GO" id="GO:0030864">
    <property type="term" value="C:cortical actin cytoskeleton"/>
    <property type="evidence" value="ECO:0007669"/>
    <property type="project" value="TreeGrafter"/>
</dbReference>
<dbReference type="PROSITE" id="PS51263">
    <property type="entry name" value="ADF_H"/>
    <property type="match status" value="1"/>
</dbReference>
<feature type="compositionally biased region" description="Basic and acidic residues" evidence="9">
    <location>
        <begin position="311"/>
        <end position="362"/>
    </location>
</feature>
<feature type="domain" description="ADF-H" evidence="11">
    <location>
        <begin position="4"/>
        <end position="133"/>
    </location>
</feature>
<feature type="compositionally biased region" description="Basic and acidic residues" evidence="9">
    <location>
        <begin position="181"/>
        <end position="210"/>
    </location>
</feature>
<keyword evidence="3 8" id="KW-0728">SH3 domain</keyword>
<dbReference type="SUPFAM" id="SSF55753">
    <property type="entry name" value="Actin depolymerizing proteins"/>
    <property type="match status" value="1"/>
</dbReference>
<dbReference type="GO" id="GO:0030427">
    <property type="term" value="C:site of polarized growth"/>
    <property type="evidence" value="ECO:0007669"/>
    <property type="project" value="TreeGrafter"/>
</dbReference>
<organism evidence="12 13">
    <name type="scientific">Caenorhabditis japonica</name>
    <dbReference type="NCBI Taxonomy" id="281687"/>
    <lineage>
        <taxon>Eukaryota</taxon>
        <taxon>Metazoa</taxon>
        <taxon>Ecdysozoa</taxon>
        <taxon>Nematoda</taxon>
        <taxon>Chromadorea</taxon>
        <taxon>Rhabditida</taxon>
        <taxon>Rhabditina</taxon>
        <taxon>Rhabditomorpha</taxon>
        <taxon>Rhabditoidea</taxon>
        <taxon>Rhabditidae</taxon>
        <taxon>Peloderinae</taxon>
        <taxon>Caenorhabditis</taxon>
    </lineage>
</organism>
<evidence type="ECO:0000256" key="4">
    <source>
        <dbReference type="ARBA" id="ARBA00022490"/>
    </source>
</evidence>
<dbReference type="InterPro" id="IPR002108">
    <property type="entry name" value="ADF-H"/>
</dbReference>
<dbReference type="AlphaFoldDB" id="A0A8R1DWU1"/>
<dbReference type="FunFam" id="2.30.30.40:FF:000046">
    <property type="entry name" value="Drebrin-like protein isoform B"/>
    <property type="match status" value="1"/>
</dbReference>
<accession>A0A8R1DWU1</accession>
<dbReference type="InterPro" id="IPR035717">
    <property type="entry name" value="Drebrin-like_SH3"/>
</dbReference>
<evidence type="ECO:0000259" key="10">
    <source>
        <dbReference type="PROSITE" id="PS50002"/>
    </source>
</evidence>
<evidence type="ECO:0000256" key="3">
    <source>
        <dbReference type="ARBA" id="ARBA00022443"/>
    </source>
</evidence>
<proteinExistence type="inferred from homology"/>
<dbReference type="GO" id="GO:0030425">
    <property type="term" value="C:dendrite"/>
    <property type="evidence" value="ECO:0007669"/>
    <property type="project" value="TreeGrafter"/>
</dbReference>
<comment type="similarity">
    <text evidence="2">Belongs to the ABP1 family.</text>
</comment>
<reference evidence="13" key="1">
    <citation type="submission" date="2010-08" db="EMBL/GenBank/DDBJ databases">
        <authorList>
            <consortium name="Caenorhabditis japonica Sequencing Consortium"/>
            <person name="Wilson R.K."/>
        </authorList>
    </citation>
    <scope>NUCLEOTIDE SEQUENCE [LARGE SCALE GENOMIC DNA]</scope>
    <source>
        <strain evidence="13">DF5081</strain>
    </source>
</reference>
<evidence type="ECO:0000256" key="6">
    <source>
        <dbReference type="ARBA" id="ARBA00023203"/>
    </source>
</evidence>
<feature type="compositionally biased region" description="Low complexity" evidence="9">
    <location>
        <begin position="363"/>
        <end position="383"/>
    </location>
</feature>
<dbReference type="GO" id="GO:0048812">
    <property type="term" value="P:neuron projection morphogenesis"/>
    <property type="evidence" value="ECO:0007669"/>
    <property type="project" value="TreeGrafter"/>
</dbReference>
<dbReference type="GO" id="GO:0045211">
    <property type="term" value="C:postsynaptic membrane"/>
    <property type="evidence" value="ECO:0007669"/>
    <property type="project" value="TreeGrafter"/>
</dbReference>
<dbReference type="EnsemblMetazoa" id="CJA12714.1">
    <property type="protein sequence ID" value="CJA12714.1"/>
    <property type="gene ID" value="WBGene00131918"/>
</dbReference>
<reference evidence="12" key="2">
    <citation type="submission" date="2022-06" db="UniProtKB">
        <authorList>
            <consortium name="EnsemblMetazoa"/>
        </authorList>
    </citation>
    <scope>IDENTIFICATION</scope>
    <source>
        <strain evidence="12">DF5081</strain>
    </source>
</reference>
<keyword evidence="4" id="KW-0963">Cytoplasm</keyword>